<dbReference type="STRING" id="1882483.A0A317XVU9"/>
<protein>
    <submittedName>
        <fullName evidence="4">Clavaminate synthase-like protein</fullName>
    </submittedName>
</protein>
<keyword evidence="1" id="KW-0560">Oxidoreductase</keyword>
<reference evidence="4 5" key="1">
    <citation type="journal article" date="2018" name="Mol. Biol. Evol.">
        <title>Broad Genomic Sampling Reveals a Smut Pathogenic Ancestry of the Fungal Clade Ustilaginomycotina.</title>
        <authorList>
            <person name="Kijpornyongpan T."/>
            <person name="Mondo S.J."/>
            <person name="Barry K."/>
            <person name="Sandor L."/>
            <person name="Lee J."/>
            <person name="Lipzen A."/>
            <person name="Pangilinan J."/>
            <person name="LaButti K."/>
            <person name="Hainaut M."/>
            <person name="Henrissat B."/>
            <person name="Grigoriev I.V."/>
            <person name="Spatafora J.W."/>
            <person name="Aime M.C."/>
        </authorList>
    </citation>
    <scope>NUCLEOTIDE SEQUENCE [LARGE SCALE GENOMIC DNA]</scope>
    <source>
        <strain evidence="4 5">MCA 3645</strain>
    </source>
</reference>
<keyword evidence="1" id="KW-0408">Iron</keyword>
<dbReference type="OrthoDB" id="288590at2759"/>
<dbReference type="Gene3D" id="2.60.120.330">
    <property type="entry name" value="B-lactam Antibiotic, Isopenicillin N Synthase, Chain"/>
    <property type="match status" value="1"/>
</dbReference>
<proteinExistence type="inferred from homology"/>
<dbReference type="EMBL" id="KZ819189">
    <property type="protein sequence ID" value="PWZ02030.1"/>
    <property type="molecule type" value="Genomic_DNA"/>
</dbReference>
<dbReference type="InterPro" id="IPR005123">
    <property type="entry name" value="Oxoglu/Fe-dep_dioxygenase_dom"/>
</dbReference>
<evidence type="ECO:0000313" key="5">
    <source>
        <dbReference type="Proteomes" id="UP000246740"/>
    </source>
</evidence>
<dbReference type="InterPro" id="IPR027443">
    <property type="entry name" value="IPNS-like_sf"/>
</dbReference>
<dbReference type="SUPFAM" id="SSF51197">
    <property type="entry name" value="Clavaminate synthase-like"/>
    <property type="match status" value="1"/>
</dbReference>
<evidence type="ECO:0000256" key="2">
    <source>
        <dbReference type="SAM" id="MobiDB-lite"/>
    </source>
</evidence>
<dbReference type="InParanoid" id="A0A317XVU9"/>
<dbReference type="PROSITE" id="PS51471">
    <property type="entry name" value="FE2OG_OXY"/>
    <property type="match status" value="1"/>
</dbReference>
<dbReference type="InterPro" id="IPR026992">
    <property type="entry name" value="DIOX_N"/>
</dbReference>
<name>A0A317XVU9_9BASI</name>
<dbReference type="AlphaFoldDB" id="A0A317XVU9"/>
<keyword evidence="5" id="KW-1185">Reference proteome</keyword>
<accession>A0A317XVU9</accession>
<dbReference type="GO" id="GO:0016491">
    <property type="term" value="F:oxidoreductase activity"/>
    <property type="evidence" value="ECO:0007669"/>
    <property type="project" value="UniProtKB-KW"/>
</dbReference>
<dbReference type="PANTHER" id="PTHR47990">
    <property type="entry name" value="2-OXOGLUTARATE (2OG) AND FE(II)-DEPENDENT OXYGENASE SUPERFAMILY PROTEIN-RELATED"/>
    <property type="match status" value="1"/>
</dbReference>
<comment type="similarity">
    <text evidence="1">Belongs to the iron/ascorbate-dependent oxidoreductase family.</text>
</comment>
<dbReference type="InterPro" id="IPR050231">
    <property type="entry name" value="Iron_ascorbate_oxido_reductase"/>
</dbReference>
<keyword evidence="1" id="KW-0479">Metal-binding</keyword>
<organism evidence="4 5">
    <name type="scientific">Testicularia cyperi</name>
    <dbReference type="NCBI Taxonomy" id="1882483"/>
    <lineage>
        <taxon>Eukaryota</taxon>
        <taxon>Fungi</taxon>
        <taxon>Dikarya</taxon>
        <taxon>Basidiomycota</taxon>
        <taxon>Ustilaginomycotina</taxon>
        <taxon>Ustilaginomycetes</taxon>
        <taxon>Ustilaginales</taxon>
        <taxon>Anthracoideaceae</taxon>
        <taxon>Testicularia</taxon>
    </lineage>
</organism>
<gene>
    <name evidence="4" type="ORF">BCV70DRAFT_55797</name>
</gene>
<feature type="region of interest" description="Disordered" evidence="2">
    <location>
        <begin position="105"/>
        <end position="130"/>
    </location>
</feature>
<evidence type="ECO:0000259" key="3">
    <source>
        <dbReference type="PROSITE" id="PS51471"/>
    </source>
</evidence>
<feature type="domain" description="Fe2OG dioxygenase" evidence="3">
    <location>
        <begin position="174"/>
        <end position="285"/>
    </location>
</feature>
<dbReference type="FunCoup" id="A0A317XVU9">
    <property type="interactions" value="4"/>
</dbReference>
<dbReference type="Pfam" id="PF03171">
    <property type="entry name" value="2OG-FeII_Oxy"/>
    <property type="match status" value="1"/>
</dbReference>
<dbReference type="Pfam" id="PF14226">
    <property type="entry name" value="DIOX_N"/>
    <property type="match status" value="1"/>
</dbReference>
<dbReference type="InterPro" id="IPR044861">
    <property type="entry name" value="IPNS-like_FE2OG_OXY"/>
</dbReference>
<dbReference type="PRINTS" id="PR00682">
    <property type="entry name" value="IPNSYNTHASE"/>
</dbReference>
<evidence type="ECO:0000313" key="4">
    <source>
        <dbReference type="EMBL" id="PWZ02030.1"/>
    </source>
</evidence>
<dbReference type="GO" id="GO:0046872">
    <property type="term" value="F:metal ion binding"/>
    <property type="evidence" value="ECO:0007669"/>
    <property type="project" value="UniProtKB-KW"/>
</dbReference>
<dbReference type="Proteomes" id="UP000246740">
    <property type="component" value="Unassembled WGS sequence"/>
</dbReference>
<evidence type="ECO:0000256" key="1">
    <source>
        <dbReference type="RuleBase" id="RU003682"/>
    </source>
</evidence>
<sequence>MSNEQLPIPKLSLSDPNLAQQILEACIETGFFYLTDHGIPSHDVDSMFETSSRLFLEETEQERLKYQDRINNTGYTSMRHEKLDSTSTAGGDLKESFYLARLAKTSGKPQPGDTARPDPHQPPSQLLPPSLEKLRQPIGEFVEECKRVCDAVLAGFALAIGHDVGFFHQSHHGQHDRLRLIHYPPTEVSTAQDISAGGSIRAGSHSDFGSCTLLFQKDVGGLQVQTKAGDWIDIPPQPNCLVVNVGDAIEFWTAGLFRSTQHRVVMPRTESETGSRFSMAYFCQPDEHTKLEPLTVPSSLTHKYKAAIMSRAEFHQRCTAKGVVSMTALTGGQHLRARLAASYPTKRTRS</sequence>